<dbReference type="PANTHER" id="PTHR30383:SF5">
    <property type="entry name" value="SGNH HYDROLASE-TYPE ESTERASE DOMAIN-CONTAINING PROTEIN"/>
    <property type="match status" value="1"/>
</dbReference>
<dbReference type="InterPro" id="IPR013830">
    <property type="entry name" value="SGNH_hydro"/>
</dbReference>
<keyword evidence="2" id="KW-0378">Hydrolase</keyword>
<organism evidence="2 3">
    <name type="scientific">Bacillus seohaeanensis</name>
    <dbReference type="NCBI Taxonomy" id="284580"/>
    <lineage>
        <taxon>Bacteria</taxon>
        <taxon>Bacillati</taxon>
        <taxon>Bacillota</taxon>
        <taxon>Bacilli</taxon>
        <taxon>Bacillales</taxon>
        <taxon>Bacillaceae</taxon>
        <taxon>Bacillus</taxon>
    </lineage>
</organism>
<comment type="caution">
    <text evidence="2">The sequence shown here is derived from an EMBL/GenBank/DDBJ whole genome shotgun (WGS) entry which is preliminary data.</text>
</comment>
<accession>A0ABW5RW56</accession>
<dbReference type="Pfam" id="PF13472">
    <property type="entry name" value="Lipase_GDSL_2"/>
    <property type="match status" value="1"/>
</dbReference>
<protein>
    <submittedName>
        <fullName evidence="2">SGNH/GDSL hydrolase family protein</fullName>
    </submittedName>
</protein>
<dbReference type="Gene3D" id="3.40.50.1110">
    <property type="entry name" value="SGNH hydrolase"/>
    <property type="match status" value="1"/>
</dbReference>
<dbReference type="InterPro" id="IPR051532">
    <property type="entry name" value="Ester_Hydrolysis_Enzymes"/>
</dbReference>
<dbReference type="InterPro" id="IPR036514">
    <property type="entry name" value="SGNH_hydro_sf"/>
</dbReference>
<dbReference type="Proteomes" id="UP001597506">
    <property type="component" value="Unassembled WGS sequence"/>
</dbReference>
<proteinExistence type="predicted"/>
<dbReference type="EMBL" id="JBHUMF010000031">
    <property type="protein sequence ID" value="MFD2682194.1"/>
    <property type="molecule type" value="Genomic_DNA"/>
</dbReference>
<evidence type="ECO:0000313" key="3">
    <source>
        <dbReference type="Proteomes" id="UP001597506"/>
    </source>
</evidence>
<sequence>MKIICFGDSLTRGVSIVKGRLRILKENYPSFLQELFSQNKEADVSVINKGVFNDNSDLLLSRLEKDVINEKPDYAIIGIGGNDCNFDWSNVAEHPEKEHQAIVPLERYVENVKIIISTIQNTGITPVILNLPPLDPVRYYKNISSRYSNSISHWISKVGGIEHWHGLYNRHLNNLINELGVRKVDVRTALKQAGDLLYLISDDGIHLTSEGYKILGTEIYQSFANIEVGKQTQPC</sequence>
<gene>
    <name evidence="2" type="ORF">ACFSUL_15755</name>
</gene>
<feature type="domain" description="SGNH hydrolase-type esterase" evidence="1">
    <location>
        <begin position="5"/>
        <end position="214"/>
    </location>
</feature>
<dbReference type="GO" id="GO:0016787">
    <property type="term" value="F:hydrolase activity"/>
    <property type="evidence" value="ECO:0007669"/>
    <property type="project" value="UniProtKB-KW"/>
</dbReference>
<dbReference type="PANTHER" id="PTHR30383">
    <property type="entry name" value="THIOESTERASE 1/PROTEASE 1/LYSOPHOSPHOLIPASE L1"/>
    <property type="match status" value="1"/>
</dbReference>
<evidence type="ECO:0000259" key="1">
    <source>
        <dbReference type="Pfam" id="PF13472"/>
    </source>
</evidence>
<name>A0ABW5RW56_9BACI</name>
<evidence type="ECO:0000313" key="2">
    <source>
        <dbReference type="EMBL" id="MFD2682194.1"/>
    </source>
</evidence>
<dbReference type="RefSeq" id="WP_377936896.1">
    <property type="nucleotide sequence ID" value="NZ_JBHUMF010000031.1"/>
</dbReference>
<keyword evidence="3" id="KW-1185">Reference proteome</keyword>
<dbReference type="SUPFAM" id="SSF52266">
    <property type="entry name" value="SGNH hydrolase"/>
    <property type="match status" value="1"/>
</dbReference>
<reference evidence="3" key="1">
    <citation type="journal article" date="2019" name="Int. J. Syst. Evol. Microbiol.">
        <title>The Global Catalogue of Microorganisms (GCM) 10K type strain sequencing project: providing services to taxonomists for standard genome sequencing and annotation.</title>
        <authorList>
            <consortium name="The Broad Institute Genomics Platform"/>
            <consortium name="The Broad Institute Genome Sequencing Center for Infectious Disease"/>
            <person name="Wu L."/>
            <person name="Ma J."/>
        </authorList>
    </citation>
    <scope>NUCLEOTIDE SEQUENCE [LARGE SCALE GENOMIC DNA]</scope>
    <source>
        <strain evidence="3">KCTC 3913</strain>
    </source>
</reference>